<evidence type="ECO:0000256" key="6">
    <source>
        <dbReference type="ARBA" id="ARBA00022989"/>
    </source>
</evidence>
<keyword evidence="11" id="KW-1185">Reference proteome</keyword>
<keyword evidence="5" id="KW-0735">Signal-anchor</keyword>
<keyword evidence="8" id="KW-0472">Membrane</keyword>
<keyword evidence="3" id="KW-0808">Transferase</keyword>
<dbReference type="SUPFAM" id="SSF52540">
    <property type="entry name" value="P-loop containing nucleoside triphosphate hydrolases"/>
    <property type="match status" value="1"/>
</dbReference>
<keyword evidence="9" id="KW-0325">Glycoprotein</keyword>
<dbReference type="Proteomes" id="UP000636505">
    <property type="component" value="Unassembled WGS sequence"/>
</dbReference>
<evidence type="ECO:0000256" key="3">
    <source>
        <dbReference type="ARBA" id="ARBA00022679"/>
    </source>
</evidence>
<proteinExistence type="inferred from homology"/>
<evidence type="ECO:0000256" key="7">
    <source>
        <dbReference type="ARBA" id="ARBA00023034"/>
    </source>
</evidence>
<accession>A0A8J7A4T7</accession>
<keyword evidence="6" id="KW-1133">Transmembrane helix</keyword>
<evidence type="ECO:0000256" key="4">
    <source>
        <dbReference type="ARBA" id="ARBA00022692"/>
    </source>
</evidence>
<dbReference type="EMBL" id="JADEXG010000005">
    <property type="protein sequence ID" value="MBE9076322.1"/>
    <property type="molecule type" value="Genomic_DNA"/>
</dbReference>
<keyword evidence="4" id="KW-0812">Transmembrane</keyword>
<protein>
    <submittedName>
        <fullName evidence="10">Sulfotransferase family 2 domain-containing protein</fullName>
    </submittedName>
</protein>
<dbReference type="PANTHER" id="PTHR12129:SF15">
    <property type="entry name" value="URONYL 2-SULFOTRANSFERASE"/>
    <property type="match status" value="1"/>
</dbReference>
<evidence type="ECO:0000256" key="5">
    <source>
        <dbReference type="ARBA" id="ARBA00022968"/>
    </source>
</evidence>
<organism evidence="10 11">
    <name type="scientific">Vasconcelosia minhoensis LEGE 07310</name>
    <dbReference type="NCBI Taxonomy" id="915328"/>
    <lineage>
        <taxon>Bacteria</taxon>
        <taxon>Bacillati</taxon>
        <taxon>Cyanobacteriota</taxon>
        <taxon>Cyanophyceae</taxon>
        <taxon>Nodosilineales</taxon>
        <taxon>Cymatolegaceae</taxon>
        <taxon>Vasconcelosia</taxon>
        <taxon>Vasconcelosia minhoensis</taxon>
    </lineage>
</organism>
<evidence type="ECO:0000256" key="8">
    <source>
        <dbReference type="ARBA" id="ARBA00023136"/>
    </source>
</evidence>
<dbReference type="InterPro" id="IPR027417">
    <property type="entry name" value="P-loop_NTPase"/>
</dbReference>
<comment type="caution">
    <text evidence="10">The sequence shown here is derived from an EMBL/GenBank/DDBJ whole genome shotgun (WGS) entry which is preliminary data.</text>
</comment>
<dbReference type="PANTHER" id="PTHR12129">
    <property type="entry name" value="HEPARAN SULFATE 2-O-SULFOTRANSFERASE"/>
    <property type="match status" value="1"/>
</dbReference>
<keyword evidence="7" id="KW-0333">Golgi apparatus</keyword>
<dbReference type="AlphaFoldDB" id="A0A8J7A4T7"/>
<comment type="subcellular location">
    <subcellularLocation>
        <location evidence="1">Golgi apparatus membrane</location>
        <topology evidence="1">Single-pass type II membrane protein</topology>
    </subcellularLocation>
</comment>
<dbReference type="RefSeq" id="WP_193904988.1">
    <property type="nucleotide sequence ID" value="NZ_JADEXG010000005.1"/>
</dbReference>
<sequence length="256" mass="29119">MNLQSISDKAKKLLVLNKPHIFFMRIPKTGSTSIDLAISRHYPANSYEIDSLKSLQATEAMHYGENIDFNQCLQLREALAAYAMSKDIKYISGHVPYLKALAEAHQEKYVYVTLLRDPVKRLISKYFFNFQKSDNHCSIDISLSEYLDSEKGIQSGCEYIKYLKGISKANSYSLESEISIAKNNLSKFNVVGTLENLEKFVSDFYGKTGIQLKIPHKNAREGANAKPQLDKTTLKNIESVCRPDIELYEYLTHIKG</sequence>
<dbReference type="GO" id="GO:0008146">
    <property type="term" value="F:sulfotransferase activity"/>
    <property type="evidence" value="ECO:0007669"/>
    <property type="project" value="InterPro"/>
</dbReference>
<dbReference type="InterPro" id="IPR005331">
    <property type="entry name" value="Sulfotransferase"/>
</dbReference>
<gene>
    <name evidence="10" type="ORF">IQ241_03255</name>
</gene>
<dbReference type="GO" id="GO:0016020">
    <property type="term" value="C:membrane"/>
    <property type="evidence" value="ECO:0007669"/>
    <property type="project" value="InterPro"/>
</dbReference>
<evidence type="ECO:0000256" key="1">
    <source>
        <dbReference type="ARBA" id="ARBA00004323"/>
    </source>
</evidence>
<dbReference type="Pfam" id="PF03567">
    <property type="entry name" value="Sulfotransfer_2"/>
    <property type="match status" value="1"/>
</dbReference>
<evidence type="ECO:0000256" key="2">
    <source>
        <dbReference type="ARBA" id="ARBA00010569"/>
    </source>
</evidence>
<evidence type="ECO:0000256" key="9">
    <source>
        <dbReference type="ARBA" id="ARBA00023180"/>
    </source>
</evidence>
<name>A0A8J7A4T7_9CYAN</name>
<evidence type="ECO:0000313" key="11">
    <source>
        <dbReference type="Proteomes" id="UP000636505"/>
    </source>
</evidence>
<reference evidence="10" key="1">
    <citation type="submission" date="2020-10" db="EMBL/GenBank/DDBJ databases">
        <authorList>
            <person name="Castelo-Branco R."/>
            <person name="Eusebio N."/>
            <person name="Adriana R."/>
            <person name="Vieira A."/>
            <person name="Brugerolle De Fraissinette N."/>
            <person name="Rezende De Castro R."/>
            <person name="Schneider M.P."/>
            <person name="Vasconcelos V."/>
            <person name="Leao P.N."/>
        </authorList>
    </citation>
    <scope>NUCLEOTIDE SEQUENCE</scope>
    <source>
        <strain evidence="10">LEGE 07310</strain>
    </source>
</reference>
<evidence type="ECO:0000313" key="10">
    <source>
        <dbReference type="EMBL" id="MBE9076322.1"/>
    </source>
</evidence>
<dbReference type="Gene3D" id="3.40.50.300">
    <property type="entry name" value="P-loop containing nucleotide triphosphate hydrolases"/>
    <property type="match status" value="1"/>
</dbReference>
<comment type="similarity">
    <text evidence="2">Belongs to the sulfotransferase 3 family.</text>
</comment>
<dbReference type="InterPro" id="IPR007734">
    <property type="entry name" value="Heparan_SO4_2-O-STrfase"/>
</dbReference>